<name>A0A8C0EWZ2_BUBBB</name>
<reference evidence="4" key="2">
    <citation type="submission" date="2025-09" db="UniProtKB">
        <authorList>
            <consortium name="Ensembl"/>
        </authorList>
    </citation>
    <scope>IDENTIFICATION</scope>
</reference>
<feature type="domain" description="Chemokine interleukin-8-like" evidence="3">
    <location>
        <begin position="39"/>
        <end position="100"/>
    </location>
</feature>
<dbReference type="InterPro" id="IPR036048">
    <property type="entry name" value="Interleukin_8-like_sf"/>
</dbReference>
<proteinExistence type="predicted"/>
<dbReference type="Ensembl" id="ENSBOBT00000010018.1">
    <property type="protein sequence ID" value="ENSBOBP00000009771.1"/>
    <property type="gene ID" value="ENSBOBG00000006296.1"/>
</dbReference>
<keyword evidence="2" id="KW-0812">Transmembrane</keyword>
<dbReference type="InterPro" id="IPR001811">
    <property type="entry name" value="Chemokine_IL8-like_dom"/>
</dbReference>
<evidence type="ECO:0000256" key="1">
    <source>
        <dbReference type="ARBA" id="ARBA00022514"/>
    </source>
</evidence>
<evidence type="ECO:0000259" key="3">
    <source>
        <dbReference type="SMART" id="SM00199"/>
    </source>
</evidence>
<evidence type="ECO:0000256" key="2">
    <source>
        <dbReference type="SAM" id="Phobius"/>
    </source>
</evidence>
<dbReference type="SMART" id="SM00199">
    <property type="entry name" value="SCY"/>
    <property type="match status" value="1"/>
</dbReference>
<dbReference type="SUPFAM" id="SSF54117">
    <property type="entry name" value="Interleukin 8-like chemokines"/>
    <property type="match status" value="1"/>
</dbReference>
<dbReference type="GO" id="GO:0005615">
    <property type="term" value="C:extracellular space"/>
    <property type="evidence" value="ECO:0007669"/>
    <property type="project" value="UniProtKB-KW"/>
</dbReference>
<dbReference type="Pfam" id="PF00048">
    <property type="entry name" value="IL8"/>
    <property type="match status" value="1"/>
</dbReference>
<dbReference type="AlphaFoldDB" id="A0A8C0EWZ2"/>
<dbReference type="Gene3D" id="2.40.50.40">
    <property type="match status" value="1"/>
</dbReference>
<protein>
    <submittedName>
        <fullName evidence="4">C-C motif chemokine ligand 28</fullName>
    </submittedName>
</protein>
<reference evidence="4" key="1">
    <citation type="submission" date="2025-08" db="UniProtKB">
        <authorList>
            <consortium name="Ensembl"/>
        </authorList>
    </citation>
    <scope>IDENTIFICATION</scope>
</reference>
<dbReference type="GO" id="GO:0008009">
    <property type="term" value="F:chemokine activity"/>
    <property type="evidence" value="ECO:0007669"/>
    <property type="project" value="InterPro"/>
</dbReference>
<evidence type="ECO:0000313" key="5">
    <source>
        <dbReference type="Proteomes" id="UP000694567"/>
    </source>
</evidence>
<dbReference type="Proteomes" id="UP000694567">
    <property type="component" value="Unplaced"/>
</dbReference>
<keyword evidence="5" id="KW-1185">Reference proteome</keyword>
<organism evidence="4 5">
    <name type="scientific">Bubo bubo</name>
    <name type="common">Eurasian eagle-owl</name>
    <name type="synonym">Strix bubo</name>
    <dbReference type="NCBI Taxonomy" id="30461"/>
    <lineage>
        <taxon>Eukaryota</taxon>
        <taxon>Metazoa</taxon>
        <taxon>Chordata</taxon>
        <taxon>Craniata</taxon>
        <taxon>Vertebrata</taxon>
        <taxon>Euteleostomi</taxon>
        <taxon>Archelosauria</taxon>
        <taxon>Archosauria</taxon>
        <taxon>Dinosauria</taxon>
        <taxon>Saurischia</taxon>
        <taxon>Theropoda</taxon>
        <taxon>Coelurosauria</taxon>
        <taxon>Aves</taxon>
        <taxon>Neognathae</taxon>
        <taxon>Neoaves</taxon>
        <taxon>Telluraves</taxon>
        <taxon>Strigiformes</taxon>
        <taxon>Strigidae</taxon>
        <taxon>Bubo</taxon>
    </lineage>
</organism>
<evidence type="ECO:0000313" key="4">
    <source>
        <dbReference type="Ensembl" id="ENSBOBP00000009771.1"/>
    </source>
</evidence>
<accession>A0A8C0EWZ2</accession>
<feature type="transmembrane region" description="Helical" evidence="2">
    <location>
        <begin position="21"/>
        <end position="40"/>
    </location>
</feature>
<dbReference type="GO" id="GO:0006955">
    <property type="term" value="P:immune response"/>
    <property type="evidence" value="ECO:0007669"/>
    <property type="project" value="InterPro"/>
</dbReference>
<keyword evidence="2" id="KW-1133">Transmembrane helix</keyword>
<sequence length="129" mass="15223">MRERERIHDSGTENGCLPHKMVLIMVIILPWVGTLFPGAFNCCTKVSDEIPKGILRRVERFEIQTADGLCHLEAVILYIEGRKFCVSPRIRKVKKWMKKHKIPRKKTHGRNHRRIIKKKRNRNMMKQAP</sequence>
<keyword evidence="2" id="KW-0472">Membrane</keyword>
<keyword evidence="1" id="KW-0202">Cytokine</keyword>